<protein>
    <submittedName>
        <fullName evidence="8">Drug resistance protein-like protein</fullName>
    </submittedName>
</protein>
<keyword evidence="9" id="KW-1185">Reference proteome</keyword>
<dbReference type="PANTHER" id="PTHR42718">
    <property type="entry name" value="MAJOR FACILITATOR SUPERFAMILY MULTIDRUG TRANSPORTER MFSC"/>
    <property type="match status" value="1"/>
</dbReference>
<dbReference type="InterPro" id="IPR011701">
    <property type="entry name" value="MFS"/>
</dbReference>
<feature type="transmembrane region" description="Helical" evidence="6">
    <location>
        <begin position="236"/>
        <end position="257"/>
    </location>
</feature>
<feature type="transmembrane region" description="Helical" evidence="6">
    <location>
        <begin position="487"/>
        <end position="506"/>
    </location>
</feature>
<dbReference type="PANTHER" id="PTHR42718:SF11">
    <property type="entry name" value="MAJOR FACILITATOR SUPERFAMILY (MFS) PROFILE DOMAIN-CONTAINING PROTEIN"/>
    <property type="match status" value="1"/>
</dbReference>
<dbReference type="EMBL" id="JAGIXG020000048">
    <property type="protein sequence ID" value="KAI6779322.1"/>
    <property type="molecule type" value="Genomic_DNA"/>
</dbReference>
<dbReference type="PROSITE" id="PS50850">
    <property type="entry name" value="MFS"/>
    <property type="match status" value="1"/>
</dbReference>
<evidence type="ECO:0000256" key="6">
    <source>
        <dbReference type="SAM" id="Phobius"/>
    </source>
</evidence>
<evidence type="ECO:0000259" key="7">
    <source>
        <dbReference type="PROSITE" id="PS50850"/>
    </source>
</evidence>
<dbReference type="Gene3D" id="1.20.1250.20">
    <property type="entry name" value="MFS general substrate transporter like domains"/>
    <property type="match status" value="1"/>
</dbReference>
<evidence type="ECO:0000256" key="2">
    <source>
        <dbReference type="ARBA" id="ARBA00022692"/>
    </source>
</evidence>
<feature type="transmembrane region" description="Helical" evidence="6">
    <location>
        <begin position="173"/>
        <end position="192"/>
    </location>
</feature>
<comment type="subcellular location">
    <subcellularLocation>
        <location evidence="1">Membrane</location>
        <topology evidence="1">Multi-pass membrane protein</topology>
    </subcellularLocation>
</comment>
<evidence type="ECO:0000313" key="8">
    <source>
        <dbReference type="EMBL" id="KAI6779322.1"/>
    </source>
</evidence>
<feature type="domain" description="Major facilitator superfamily (MFS) profile" evidence="7">
    <location>
        <begin position="49"/>
        <end position="511"/>
    </location>
</feature>
<dbReference type="SUPFAM" id="SSF103473">
    <property type="entry name" value="MFS general substrate transporter"/>
    <property type="match status" value="1"/>
</dbReference>
<dbReference type="GO" id="GO:0022857">
    <property type="term" value="F:transmembrane transporter activity"/>
    <property type="evidence" value="ECO:0007669"/>
    <property type="project" value="InterPro"/>
</dbReference>
<evidence type="ECO:0000256" key="1">
    <source>
        <dbReference type="ARBA" id="ARBA00004141"/>
    </source>
</evidence>
<accession>A0A9P9XWV5</accession>
<feature type="transmembrane region" description="Helical" evidence="6">
    <location>
        <begin position="373"/>
        <end position="392"/>
    </location>
</feature>
<evidence type="ECO:0000256" key="3">
    <source>
        <dbReference type="ARBA" id="ARBA00022989"/>
    </source>
</evidence>
<feature type="transmembrane region" description="Helical" evidence="6">
    <location>
        <begin position="404"/>
        <end position="425"/>
    </location>
</feature>
<organism evidence="8 9">
    <name type="scientific">Emericellopsis cladophorae</name>
    <dbReference type="NCBI Taxonomy" id="2686198"/>
    <lineage>
        <taxon>Eukaryota</taxon>
        <taxon>Fungi</taxon>
        <taxon>Dikarya</taxon>
        <taxon>Ascomycota</taxon>
        <taxon>Pezizomycotina</taxon>
        <taxon>Sordariomycetes</taxon>
        <taxon>Hypocreomycetidae</taxon>
        <taxon>Hypocreales</taxon>
        <taxon>Bionectriaceae</taxon>
        <taxon>Emericellopsis</taxon>
    </lineage>
</organism>
<dbReference type="OrthoDB" id="5086884at2759"/>
<feature type="transmembrane region" description="Helical" evidence="6">
    <location>
        <begin position="269"/>
        <end position="292"/>
    </location>
</feature>
<dbReference type="Proteomes" id="UP001055219">
    <property type="component" value="Unassembled WGS sequence"/>
</dbReference>
<feature type="transmembrane region" description="Helical" evidence="6">
    <location>
        <begin position="86"/>
        <end position="107"/>
    </location>
</feature>
<dbReference type="InterPro" id="IPR020846">
    <property type="entry name" value="MFS_dom"/>
</dbReference>
<keyword evidence="3 6" id="KW-1133">Transmembrane helix</keyword>
<comment type="caution">
    <text evidence="8">The sequence shown here is derived from an EMBL/GenBank/DDBJ whole genome shotgun (WGS) entry which is preliminary data.</text>
</comment>
<evidence type="ECO:0000256" key="4">
    <source>
        <dbReference type="ARBA" id="ARBA00023136"/>
    </source>
</evidence>
<dbReference type="Gene3D" id="1.20.1720.10">
    <property type="entry name" value="Multidrug resistance protein D"/>
    <property type="match status" value="1"/>
</dbReference>
<proteinExistence type="predicted"/>
<evidence type="ECO:0000313" key="9">
    <source>
        <dbReference type="Proteomes" id="UP001055219"/>
    </source>
</evidence>
<keyword evidence="2 6" id="KW-0812">Transmembrane</keyword>
<name>A0A9P9XWV5_9HYPO</name>
<feature type="transmembrane region" description="Helical" evidence="6">
    <location>
        <begin position="114"/>
        <end position="132"/>
    </location>
</feature>
<dbReference type="RefSeq" id="XP_051360178.1">
    <property type="nucleotide sequence ID" value="XM_051508705.1"/>
</dbReference>
<dbReference type="GO" id="GO:0016020">
    <property type="term" value="C:membrane"/>
    <property type="evidence" value="ECO:0007669"/>
    <property type="project" value="UniProtKB-SubCell"/>
</dbReference>
<feature type="transmembrane region" description="Helical" evidence="6">
    <location>
        <begin position="138"/>
        <end position="161"/>
    </location>
</feature>
<dbReference type="GeneID" id="75826939"/>
<keyword evidence="4 6" id="KW-0472">Membrane</keyword>
<feature type="transmembrane region" description="Helical" evidence="6">
    <location>
        <begin position="446"/>
        <end position="467"/>
    </location>
</feature>
<feature type="compositionally biased region" description="Polar residues" evidence="5">
    <location>
        <begin position="12"/>
        <end position="21"/>
    </location>
</feature>
<reference evidence="8" key="1">
    <citation type="journal article" date="2021" name="J Fungi (Basel)">
        <title>Genomic and Metabolomic Analyses of the Marine Fungus Emericellopsis cladophorae: Insights into Saltwater Adaptability Mechanisms and Its Biosynthetic Potential.</title>
        <authorList>
            <person name="Goncalves M.F.M."/>
            <person name="Hilario S."/>
            <person name="Van de Peer Y."/>
            <person name="Esteves A.C."/>
            <person name="Alves A."/>
        </authorList>
    </citation>
    <scope>NUCLEOTIDE SEQUENCE</scope>
    <source>
        <strain evidence="8">MUM 19.33</strain>
    </source>
</reference>
<evidence type="ECO:0000256" key="5">
    <source>
        <dbReference type="SAM" id="MobiDB-lite"/>
    </source>
</evidence>
<sequence>MASQEAGILSPGMSTPLSTSPDNDKSPDLERLGRQRPALLPTWLTEAAFVFTIVASMMMSEYFISGFNIILPAVATALDIPDSARTWPAAVINLTTACLLLPFARLADRHGGRVVFLAGHLWLVLWSLVSGFAQNPVMLIVCRAMQGLGPSAFMPAGLALLARTYRPGPRKNIVFSLYGAFACIGFYVGILLGAVSVEFLTWRWYFWIGTIMTFVVLASGYFSIPTDLGDSDDTVTMDWLGLATIVPGLVLVVFAFADGGHAPQGWKTPYVYVTLILGVLFLAAAVYVQGWVSKNPLLPAELFRPKYMKRLSLALFCAYGVFGLFLFYASFYIETALRVGPLLAAAWFTPLAVGGVVLAITGGLIMHILPNRVLMLISMTGFLLSVLLFAVIPSRQDASGGLTFLYWAYIFPAMLCGTIGVDITFNITNVFITTAMPAKLQSTAGGMINSLLYLGMAFWLGVGELAVSSTVMTQGEANVGLEKQYRIGFYTATGVAGVALLLVATIKMGRAEAGMTADEKADMERELEAVRAREGGDNRV</sequence>
<dbReference type="InterPro" id="IPR036259">
    <property type="entry name" value="MFS_trans_sf"/>
</dbReference>
<dbReference type="AlphaFoldDB" id="A0A9P9XWV5"/>
<feature type="transmembrane region" description="Helical" evidence="6">
    <location>
        <begin position="345"/>
        <end position="366"/>
    </location>
</feature>
<gene>
    <name evidence="8" type="ORF">J7T54_000420</name>
</gene>
<reference evidence="8" key="2">
    <citation type="submission" date="2022-07" db="EMBL/GenBank/DDBJ databases">
        <authorList>
            <person name="Goncalves M.F.M."/>
            <person name="Hilario S."/>
            <person name="Van De Peer Y."/>
            <person name="Esteves A.C."/>
            <person name="Alves A."/>
        </authorList>
    </citation>
    <scope>NUCLEOTIDE SEQUENCE</scope>
    <source>
        <strain evidence="8">MUM 19.33</strain>
    </source>
</reference>
<feature type="transmembrane region" description="Helical" evidence="6">
    <location>
        <begin position="313"/>
        <end position="333"/>
    </location>
</feature>
<feature type="region of interest" description="Disordered" evidence="5">
    <location>
        <begin position="1"/>
        <end position="30"/>
    </location>
</feature>
<dbReference type="Pfam" id="PF07690">
    <property type="entry name" value="MFS_1"/>
    <property type="match status" value="1"/>
</dbReference>
<feature type="transmembrane region" description="Helical" evidence="6">
    <location>
        <begin position="204"/>
        <end position="224"/>
    </location>
</feature>